<feature type="transmembrane region" description="Helical" evidence="6">
    <location>
        <begin position="276"/>
        <end position="296"/>
    </location>
</feature>
<evidence type="ECO:0000313" key="7">
    <source>
        <dbReference type="EMBL" id="MEP1057047.1"/>
    </source>
</evidence>
<evidence type="ECO:0000256" key="6">
    <source>
        <dbReference type="SAM" id="Phobius"/>
    </source>
</evidence>
<evidence type="ECO:0000256" key="1">
    <source>
        <dbReference type="ARBA" id="ARBA00004141"/>
    </source>
</evidence>
<keyword evidence="5 6" id="KW-0472">Membrane</keyword>
<accession>A0ABV0KDC5</accession>
<name>A0ABV0KDC5_9CYAN</name>
<dbReference type="PANTHER" id="PTHR31632">
    <property type="entry name" value="IRON TRANSPORTER FTH1"/>
    <property type="match status" value="1"/>
</dbReference>
<feature type="transmembrane region" description="Helical" evidence="6">
    <location>
        <begin position="158"/>
        <end position="179"/>
    </location>
</feature>
<organism evidence="7 8">
    <name type="scientific">Stenomitos frigidus AS-A4</name>
    <dbReference type="NCBI Taxonomy" id="2933935"/>
    <lineage>
        <taxon>Bacteria</taxon>
        <taxon>Bacillati</taxon>
        <taxon>Cyanobacteriota</taxon>
        <taxon>Cyanophyceae</taxon>
        <taxon>Leptolyngbyales</taxon>
        <taxon>Leptolyngbyaceae</taxon>
        <taxon>Stenomitos</taxon>
    </lineage>
</organism>
<comment type="subcellular location">
    <subcellularLocation>
        <location evidence="1">Membrane</location>
        <topology evidence="1">Multi-pass membrane protein</topology>
    </subcellularLocation>
</comment>
<comment type="caution">
    <text evidence="7">The sequence shown here is derived from an EMBL/GenBank/DDBJ whole genome shotgun (WGS) entry which is preliminary data.</text>
</comment>
<keyword evidence="4 6" id="KW-1133">Transmembrane helix</keyword>
<evidence type="ECO:0000313" key="8">
    <source>
        <dbReference type="Proteomes" id="UP001476950"/>
    </source>
</evidence>
<evidence type="ECO:0000256" key="5">
    <source>
        <dbReference type="ARBA" id="ARBA00023136"/>
    </source>
</evidence>
<proteinExistence type="inferred from homology"/>
<dbReference type="InterPro" id="IPR004923">
    <property type="entry name" value="FTR1/Fip1/EfeU"/>
</dbReference>
<feature type="transmembrane region" description="Helical" evidence="6">
    <location>
        <begin position="85"/>
        <end position="103"/>
    </location>
</feature>
<keyword evidence="3 6" id="KW-0812">Transmembrane</keyword>
<keyword evidence="8" id="KW-1185">Reference proteome</keyword>
<dbReference type="PANTHER" id="PTHR31632:SF2">
    <property type="entry name" value="PLASMA MEMBRANE IRON PERMEASE"/>
    <property type="match status" value="1"/>
</dbReference>
<feature type="transmembrane region" description="Helical" evidence="6">
    <location>
        <begin position="191"/>
        <end position="213"/>
    </location>
</feature>
<dbReference type="RefSeq" id="WP_190453688.1">
    <property type="nucleotide sequence ID" value="NZ_JAMPLM010000001.1"/>
</dbReference>
<dbReference type="Proteomes" id="UP001476950">
    <property type="component" value="Unassembled WGS sequence"/>
</dbReference>
<evidence type="ECO:0000256" key="3">
    <source>
        <dbReference type="ARBA" id="ARBA00022692"/>
    </source>
</evidence>
<feature type="transmembrane region" description="Helical" evidence="6">
    <location>
        <begin position="6"/>
        <end position="31"/>
    </location>
</feature>
<dbReference type="Pfam" id="PF03239">
    <property type="entry name" value="FTR1"/>
    <property type="match status" value="1"/>
</dbReference>
<feature type="transmembrane region" description="Helical" evidence="6">
    <location>
        <begin position="115"/>
        <end position="138"/>
    </location>
</feature>
<protein>
    <submittedName>
        <fullName evidence="7">FTR1 family iron permease</fullName>
    </submittedName>
</protein>
<evidence type="ECO:0000256" key="4">
    <source>
        <dbReference type="ARBA" id="ARBA00022989"/>
    </source>
</evidence>
<sequence>MDFTSAFPSFIITLREGVEAALVVGIVLAYLKKAKQSHLNSWVYGGIAGGLVVSALVGVLFGWVIQSLGSSNQKYAPVFEPLLEGVFSVAAIVMLSWMLVWMTQQARLLKCQVEGAINATLTGGTAAGWGIFGLIFFAVLREGFETVLFVAANFQQGLAPALGALAGLMCAVAIGVLLFRLGVKINLRAFFLVMGVFLLLIVAGLVVSALGHLDTAVSTLAQLDRQSERFCFYYERFAKFPSCILGPMVWNTSKVLPERQFPGIVLHTLFGYEDKLYVVQAVGYILFLLTIGSIYLKSVTGWMPFAKRTSVESTANK</sequence>
<comment type="similarity">
    <text evidence="2">Belongs to the oxidase-dependent Fe transporter (OFeT) (TC 9.A.10.1) family.</text>
</comment>
<feature type="transmembrane region" description="Helical" evidence="6">
    <location>
        <begin position="43"/>
        <end position="65"/>
    </location>
</feature>
<reference evidence="7 8" key="1">
    <citation type="submission" date="2022-04" db="EMBL/GenBank/DDBJ databases">
        <title>Positive selection, recombination, and allopatry shape intraspecific diversity of widespread and dominant cyanobacteria.</title>
        <authorList>
            <person name="Wei J."/>
            <person name="Shu W."/>
            <person name="Hu C."/>
        </authorList>
    </citation>
    <scope>NUCLEOTIDE SEQUENCE [LARGE SCALE GENOMIC DNA]</scope>
    <source>
        <strain evidence="7 8">AS-A4</strain>
    </source>
</reference>
<gene>
    <name evidence="7" type="ORF">NDI38_01270</name>
</gene>
<dbReference type="EMBL" id="JAMPLM010000001">
    <property type="protein sequence ID" value="MEP1057047.1"/>
    <property type="molecule type" value="Genomic_DNA"/>
</dbReference>
<evidence type="ECO:0000256" key="2">
    <source>
        <dbReference type="ARBA" id="ARBA00008333"/>
    </source>
</evidence>